<dbReference type="Proteomes" id="UP001289374">
    <property type="component" value="Unassembled WGS sequence"/>
</dbReference>
<keyword evidence="2" id="KW-0433">Leucine-rich repeat</keyword>
<evidence type="ECO:0000313" key="9">
    <source>
        <dbReference type="EMBL" id="KAK4394669.1"/>
    </source>
</evidence>
<keyword evidence="6" id="KW-0067">ATP-binding</keyword>
<dbReference type="GO" id="GO:0005524">
    <property type="term" value="F:ATP binding"/>
    <property type="evidence" value="ECO:0007669"/>
    <property type="project" value="UniProtKB-KW"/>
</dbReference>
<evidence type="ECO:0000256" key="1">
    <source>
        <dbReference type="ARBA" id="ARBA00008894"/>
    </source>
</evidence>
<dbReference type="InterPro" id="IPR041118">
    <property type="entry name" value="Rx_N"/>
</dbReference>
<dbReference type="Pfam" id="PF00931">
    <property type="entry name" value="NB-ARC"/>
    <property type="match status" value="1"/>
</dbReference>
<evidence type="ECO:0000256" key="4">
    <source>
        <dbReference type="ARBA" id="ARBA00022741"/>
    </source>
</evidence>
<dbReference type="PANTHER" id="PTHR36766">
    <property type="entry name" value="PLANT BROAD-SPECTRUM MILDEW RESISTANCE PROTEIN RPW8"/>
    <property type="match status" value="1"/>
</dbReference>
<evidence type="ECO:0000256" key="6">
    <source>
        <dbReference type="ARBA" id="ARBA00022840"/>
    </source>
</evidence>
<keyword evidence="3" id="KW-0677">Repeat</keyword>
<proteinExistence type="inferred from homology"/>
<dbReference type="GO" id="GO:0006952">
    <property type="term" value="P:defense response"/>
    <property type="evidence" value="ECO:0007669"/>
    <property type="project" value="UniProtKB-KW"/>
</dbReference>
<gene>
    <name evidence="9" type="ORF">Sango_1621200</name>
</gene>
<reference evidence="9" key="1">
    <citation type="submission" date="2020-06" db="EMBL/GenBank/DDBJ databases">
        <authorList>
            <person name="Li T."/>
            <person name="Hu X."/>
            <person name="Zhang T."/>
            <person name="Song X."/>
            <person name="Zhang H."/>
            <person name="Dai N."/>
            <person name="Sheng W."/>
            <person name="Hou X."/>
            <person name="Wei L."/>
        </authorList>
    </citation>
    <scope>NUCLEOTIDE SEQUENCE</scope>
    <source>
        <strain evidence="9">K16</strain>
        <tissue evidence="9">Leaf</tissue>
    </source>
</reference>
<comment type="similarity">
    <text evidence="1">Belongs to the disease resistance NB-LRR family.</text>
</comment>
<feature type="domain" description="Disease resistance N-terminal" evidence="8">
    <location>
        <begin position="5"/>
        <end position="90"/>
    </location>
</feature>
<name>A0AAE2BR38_9LAMI</name>
<evidence type="ECO:0000259" key="8">
    <source>
        <dbReference type="Pfam" id="PF18052"/>
    </source>
</evidence>
<keyword evidence="10" id="KW-1185">Reference proteome</keyword>
<accession>A0AAE2BR38</accession>
<dbReference type="PRINTS" id="PR00364">
    <property type="entry name" value="DISEASERSIST"/>
</dbReference>
<dbReference type="InterPro" id="IPR038005">
    <property type="entry name" value="RX-like_CC"/>
</dbReference>
<keyword evidence="4" id="KW-0547">Nucleotide-binding</keyword>
<evidence type="ECO:0000256" key="3">
    <source>
        <dbReference type="ARBA" id="ARBA00022737"/>
    </source>
</evidence>
<dbReference type="InterPro" id="IPR027417">
    <property type="entry name" value="P-loop_NTPase"/>
</dbReference>
<dbReference type="EMBL" id="JACGWL010000009">
    <property type="protein sequence ID" value="KAK4394669.1"/>
    <property type="molecule type" value="Genomic_DNA"/>
</dbReference>
<dbReference type="GO" id="GO:0043531">
    <property type="term" value="F:ADP binding"/>
    <property type="evidence" value="ECO:0007669"/>
    <property type="project" value="InterPro"/>
</dbReference>
<organism evidence="9 10">
    <name type="scientific">Sesamum angolense</name>
    <dbReference type="NCBI Taxonomy" id="2727404"/>
    <lineage>
        <taxon>Eukaryota</taxon>
        <taxon>Viridiplantae</taxon>
        <taxon>Streptophyta</taxon>
        <taxon>Embryophyta</taxon>
        <taxon>Tracheophyta</taxon>
        <taxon>Spermatophyta</taxon>
        <taxon>Magnoliopsida</taxon>
        <taxon>eudicotyledons</taxon>
        <taxon>Gunneridae</taxon>
        <taxon>Pentapetalae</taxon>
        <taxon>asterids</taxon>
        <taxon>lamiids</taxon>
        <taxon>Lamiales</taxon>
        <taxon>Pedaliaceae</taxon>
        <taxon>Sesamum</taxon>
    </lineage>
</organism>
<evidence type="ECO:0000313" key="10">
    <source>
        <dbReference type="Proteomes" id="UP001289374"/>
    </source>
</evidence>
<dbReference type="Pfam" id="PF18052">
    <property type="entry name" value="Rx_N"/>
    <property type="match status" value="1"/>
</dbReference>
<dbReference type="InterPro" id="IPR002182">
    <property type="entry name" value="NB-ARC"/>
</dbReference>
<dbReference type="Gene3D" id="1.10.8.430">
    <property type="entry name" value="Helical domain of apoptotic protease-activating factors"/>
    <property type="match status" value="1"/>
</dbReference>
<evidence type="ECO:0000259" key="7">
    <source>
        <dbReference type="Pfam" id="PF00931"/>
    </source>
</evidence>
<dbReference type="FunFam" id="3.40.50.300:FF:001091">
    <property type="entry name" value="Probable disease resistance protein At1g61300"/>
    <property type="match status" value="1"/>
</dbReference>
<dbReference type="Gene3D" id="3.40.50.300">
    <property type="entry name" value="P-loop containing nucleotide triphosphate hydrolases"/>
    <property type="match status" value="1"/>
</dbReference>
<dbReference type="CDD" id="cd14798">
    <property type="entry name" value="RX-CC_like"/>
    <property type="match status" value="1"/>
</dbReference>
<keyword evidence="5" id="KW-0611">Plant defense</keyword>
<feature type="domain" description="NB-ARC" evidence="7">
    <location>
        <begin position="155"/>
        <end position="326"/>
    </location>
</feature>
<evidence type="ECO:0000256" key="5">
    <source>
        <dbReference type="ARBA" id="ARBA00022821"/>
    </source>
</evidence>
<dbReference type="AlphaFoldDB" id="A0AAE2BR38"/>
<dbReference type="SUPFAM" id="SSF52540">
    <property type="entry name" value="P-loop containing nucleoside triphosphate hydrolases"/>
    <property type="match status" value="1"/>
</dbReference>
<comment type="caution">
    <text evidence="9">The sequence shown here is derived from an EMBL/GenBank/DDBJ whole genome shotgun (WGS) entry which is preliminary data.</text>
</comment>
<dbReference type="PANTHER" id="PTHR36766:SF53">
    <property type="entry name" value="DISEASE RESISTANCE PROTEIN RPP13-LIKE"/>
    <property type="match status" value="1"/>
</dbReference>
<evidence type="ECO:0000256" key="2">
    <source>
        <dbReference type="ARBA" id="ARBA00022614"/>
    </source>
</evidence>
<protein>
    <submittedName>
        <fullName evidence="9">Late blight resistance proteinR1A-10</fullName>
    </submittedName>
</protein>
<reference evidence="9" key="2">
    <citation type="journal article" date="2024" name="Plant">
        <title>Genomic evolution and insights into agronomic trait innovations of Sesamum species.</title>
        <authorList>
            <person name="Miao H."/>
            <person name="Wang L."/>
            <person name="Qu L."/>
            <person name="Liu H."/>
            <person name="Sun Y."/>
            <person name="Le M."/>
            <person name="Wang Q."/>
            <person name="Wei S."/>
            <person name="Zheng Y."/>
            <person name="Lin W."/>
            <person name="Duan Y."/>
            <person name="Cao H."/>
            <person name="Xiong S."/>
            <person name="Wang X."/>
            <person name="Wei L."/>
            <person name="Li C."/>
            <person name="Ma Q."/>
            <person name="Ju M."/>
            <person name="Zhao R."/>
            <person name="Li G."/>
            <person name="Mu C."/>
            <person name="Tian Q."/>
            <person name="Mei H."/>
            <person name="Zhang T."/>
            <person name="Gao T."/>
            <person name="Zhang H."/>
        </authorList>
    </citation>
    <scope>NUCLEOTIDE SEQUENCE</scope>
    <source>
        <strain evidence="9">K16</strain>
    </source>
</reference>
<dbReference type="Gene3D" id="1.20.5.4130">
    <property type="match status" value="1"/>
</dbReference>
<dbReference type="InterPro" id="IPR042197">
    <property type="entry name" value="Apaf_helical"/>
</dbReference>
<sequence length="366" mass="42016">MADAAVQFLLDNLQQLLIYHTHLIADAKNQVEKLESDLRVFNSFLKDSTKKRRKDESLRELVRQIRDVVYEAEDIVDAFVTQAAESKSKNYFLRAFQTPVKLHAIATQIEKVSATVKEIYGDKSRIDFATLNVGDGGPEESEAPIVRQENVVGFEDEAEKLIGYLTQETQQLDVVSIIGMPGLGKTTLAGKIFRDPAIQYEFPTRIWVYVSQEFTRKDIFLAILREFTRPDEEMYQKTDQELARLVASHLERGKFLIVMDDVWTSEDWDKLQIALPKSNKMGKVLITSRHVEVGQYANRNRLPHKLRFFTQEESWLLLRLEVFGRPDCPPELEVLGKLIAEQCDRLPLAIVVIGGILLKNIQHQMI</sequence>